<evidence type="ECO:0000313" key="1">
    <source>
        <dbReference type="EMBL" id="VDN53413.1"/>
    </source>
</evidence>
<dbReference type="AlphaFoldDB" id="A0A0N4UP97"/>
<gene>
    <name evidence="1" type="ORF">DME_LOCUS3386</name>
</gene>
<evidence type="ECO:0000313" key="2">
    <source>
        <dbReference type="Proteomes" id="UP000038040"/>
    </source>
</evidence>
<reference evidence="4" key="1">
    <citation type="submission" date="2017-02" db="UniProtKB">
        <authorList>
            <consortium name="WormBaseParasite"/>
        </authorList>
    </citation>
    <scope>IDENTIFICATION</scope>
</reference>
<organism evidence="2 4">
    <name type="scientific">Dracunculus medinensis</name>
    <name type="common">Guinea worm</name>
    <dbReference type="NCBI Taxonomy" id="318479"/>
    <lineage>
        <taxon>Eukaryota</taxon>
        <taxon>Metazoa</taxon>
        <taxon>Ecdysozoa</taxon>
        <taxon>Nematoda</taxon>
        <taxon>Chromadorea</taxon>
        <taxon>Rhabditida</taxon>
        <taxon>Spirurina</taxon>
        <taxon>Dracunculoidea</taxon>
        <taxon>Dracunculidae</taxon>
        <taxon>Dracunculus</taxon>
    </lineage>
</organism>
<proteinExistence type="predicted"/>
<name>A0A0N4UP97_DRAME</name>
<evidence type="ECO:0000313" key="3">
    <source>
        <dbReference type="Proteomes" id="UP000274756"/>
    </source>
</evidence>
<accession>A0A0N4UP97</accession>
<keyword evidence="3" id="KW-1185">Reference proteome</keyword>
<dbReference type="Proteomes" id="UP000274756">
    <property type="component" value="Unassembled WGS sequence"/>
</dbReference>
<dbReference type="EMBL" id="UYYG01000128">
    <property type="protein sequence ID" value="VDN53413.1"/>
    <property type="molecule type" value="Genomic_DNA"/>
</dbReference>
<dbReference type="WBParaSite" id="DME_0000977001-mRNA-1">
    <property type="protein sequence ID" value="DME_0000977001-mRNA-1"/>
    <property type="gene ID" value="DME_0000977001"/>
</dbReference>
<protein>
    <submittedName>
        <fullName evidence="4">tRNA_int_endo_N domain-containing protein</fullName>
    </submittedName>
</protein>
<dbReference type="Proteomes" id="UP000038040">
    <property type="component" value="Unplaced"/>
</dbReference>
<evidence type="ECO:0000313" key="4">
    <source>
        <dbReference type="WBParaSite" id="DME_0000977001-mRNA-1"/>
    </source>
</evidence>
<reference evidence="1 3" key="2">
    <citation type="submission" date="2018-11" db="EMBL/GenBank/DDBJ databases">
        <authorList>
            <consortium name="Pathogen Informatics"/>
        </authorList>
    </citation>
    <scope>NUCLEOTIDE SEQUENCE [LARGE SCALE GENOMIC DNA]</scope>
</reference>
<sequence>MSSSGEEELLQLERHKEAYCRFGGRRQRVLNEYSVTLRENAFSLRQHLMKGQNSSNETLETKFYNIVAESGSYEFTSGRSQVWVKGHVWALSDLFLQFFVAT</sequence>